<dbReference type="AlphaFoldDB" id="A0A5A8EJN9"/>
<gene>
    <name evidence="1" type="ORF">FNF27_00038</name>
</gene>
<proteinExistence type="predicted"/>
<evidence type="ECO:0000313" key="1">
    <source>
        <dbReference type="EMBL" id="KAA0178183.1"/>
    </source>
</evidence>
<evidence type="ECO:0000313" key="2">
    <source>
        <dbReference type="Proteomes" id="UP000322899"/>
    </source>
</evidence>
<sequence>MCDLMLNEIKAQCKTQPKLRVVFLTSSWDFASRFRKDAVLAVCQDTESFNKQLETVESDKERDDLRKGREEYMMSVPKAVMQTYPSLDVLEEMVRRYLGISRTI</sequence>
<name>A0A5A8EJN9_CAFRO</name>
<dbReference type="EMBL" id="VLTO01000001">
    <property type="protein sequence ID" value="KAA0178183.1"/>
    <property type="molecule type" value="Genomic_DNA"/>
</dbReference>
<protein>
    <submittedName>
        <fullName evidence="1">Uncharacterized protein</fullName>
    </submittedName>
</protein>
<organism evidence="1 2">
    <name type="scientific">Cafeteria roenbergensis</name>
    <name type="common">Marine flagellate</name>
    <dbReference type="NCBI Taxonomy" id="33653"/>
    <lineage>
        <taxon>Eukaryota</taxon>
        <taxon>Sar</taxon>
        <taxon>Stramenopiles</taxon>
        <taxon>Bigyra</taxon>
        <taxon>Opalozoa</taxon>
        <taxon>Bicosoecida</taxon>
        <taxon>Cafeteriaceae</taxon>
        <taxon>Cafeteria</taxon>
    </lineage>
</organism>
<comment type="caution">
    <text evidence="1">The sequence shown here is derived from an EMBL/GenBank/DDBJ whole genome shotgun (WGS) entry which is preliminary data.</text>
</comment>
<reference evidence="1 2" key="1">
    <citation type="submission" date="2019-07" db="EMBL/GenBank/DDBJ databases">
        <title>Genomes of Cafeteria roenbergensis.</title>
        <authorList>
            <person name="Fischer M.G."/>
            <person name="Hackl T."/>
            <person name="Roman M."/>
        </authorList>
    </citation>
    <scope>NUCLEOTIDE SEQUENCE [LARGE SCALE GENOMIC DNA]</scope>
    <source>
        <strain evidence="1 2">E4-10P</strain>
    </source>
</reference>
<accession>A0A5A8EJN9</accession>
<dbReference type="Proteomes" id="UP000322899">
    <property type="component" value="Unassembled WGS sequence"/>
</dbReference>